<protein>
    <submittedName>
        <fullName evidence="1">Uncharacterized protein</fullName>
    </submittedName>
</protein>
<dbReference type="Proteomes" id="UP001163321">
    <property type="component" value="Chromosome 9"/>
</dbReference>
<accession>A0ACC0VJV4</accession>
<reference evidence="1 2" key="1">
    <citation type="journal article" date="2022" name="bioRxiv">
        <title>The genome of the oomycete Peronosclerospora sorghi, a cosmopolitan pathogen of maize and sorghum, is inflated with dispersed pseudogenes.</title>
        <authorList>
            <person name="Fletcher K."/>
            <person name="Martin F."/>
            <person name="Isakeit T."/>
            <person name="Cavanaugh K."/>
            <person name="Magill C."/>
            <person name="Michelmore R."/>
        </authorList>
    </citation>
    <scope>NUCLEOTIDE SEQUENCE [LARGE SCALE GENOMIC DNA]</scope>
    <source>
        <strain evidence="1">P6</strain>
    </source>
</reference>
<name>A0ACC0VJV4_9STRA</name>
<organism evidence="1 2">
    <name type="scientific">Peronosclerospora sorghi</name>
    <dbReference type="NCBI Taxonomy" id="230839"/>
    <lineage>
        <taxon>Eukaryota</taxon>
        <taxon>Sar</taxon>
        <taxon>Stramenopiles</taxon>
        <taxon>Oomycota</taxon>
        <taxon>Peronosporomycetes</taxon>
        <taxon>Peronosporales</taxon>
        <taxon>Peronosporaceae</taxon>
        <taxon>Peronosclerospora</taxon>
    </lineage>
</organism>
<dbReference type="EMBL" id="CM047588">
    <property type="protein sequence ID" value="KAI9906133.1"/>
    <property type="molecule type" value="Genomic_DNA"/>
</dbReference>
<evidence type="ECO:0000313" key="2">
    <source>
        <dbReference type="Proteomes" id="UP001163321"/>
    </source>
</evidence>
<sequence>MLVKAMRHVLHAKEELVMDATSVRVQCGSYSEQPQSRAFFHLLLKGITAADRALAGRVLSLLTLVRHTSLWLESVEVVHETLARGVMDDATSNKLSTLIERYLDPKIALPGDTTLFPKALLDALLDVLRSNQPGMAALQALVADKLSVEVYEALEEASRHEVVATLLSLLLTAEEVVSSNAMACLTRVPIGSGIFARFMEEQRNALEVNLSALSRMLEVLTVQLGNESSKEERTTAQTSFWWRCATSWRSVATAGGHEHLGLSSASAL</sequence>
<gene>
    <name evidence="1" type="ORF">PsorP6_013404</name>
</gene>
<proteinExistence type="predicted"/>
<evidence type="ECO:0000313" key="1">
    <source>
        <dbReference type="EMBL" id="KAI9906133.1"/>
    </source>
</evidence>
<comment type="caution">
    <text evidence="1">The sequence shown here is derived from an EMBL/GenBank/DDBJ whole genome shotgun (WGS) entry which is preliminary data.</text>
</comment>
<keyword evidence="2" id="KW-1185">Reference proteome</keyword>